<feature type="domain" description="Pycsar effector protein" evidence="9">
    <location>
        <begin position="25"/>
        <end position="191"/>
    </location>
</feature>
<feature type="transmembrane region" description="Helical" evidence="8">
    <location>
        <begin position="66"/>
        <end position="91"/>
    </location>
</feature>
<dbReference type="InterPro" id="IPR043760">
    <property type="entry name" value="PycTM_dom"/>
</dbReference>
<evidence type="ECO:0000256" key="2">
    <source>
        <dbReference type="ARBA" id="ARBA00022475"/>
    </source>
</evidence>
<evidence type="ECO:0000256" key="7">
    <source>
        <dbReference type="ARBA" id="ARBA00023136"/>
    </source>
</evidence>
<accession>A0A7W8E3M2</accession>
<reference evidence="10 11" key="1">
    <citation type="submission" date="2020-08" db="EMBL/GenBank/DDBJ databases">
        <title>Genomic Encyclopedia of Type Strains, Phase IV (KMG-V): Genome sequencing to study the core and pangenomes of soil and plant-associated prokaryotes.</title>
        <authorList>
            <person name="Whitman W."/>
        </authorList>
    </citation>
    <scope>NUCLEOTIDE SEQUENCE [LARGE SCALE GENOMIC DNA]</scope>
    <source>
        <strain evidence="10 11">M8UP14</strain>
    </source>
</reference>
<evidence type="ECO:0000256" key="4">
    <source>
        <dbReference type="ARBA" id="ARBA00022741"/>
    </source>
</evidence>
<evidence type="ECO:0000313" key="10">
    <source>
        <dbReference type="EMBL" id="MBB5057722.1"/>
    </source>
</evidence>
<dbReference type="EMBL" id="JACHIP010000003">
    <property type="protein sequence ID" value="MBB5057722.1"/>
    <property type="molecule type" value="Genomic_DNA"/>
</dbReference>
<evidence type="ECO:0000259" key="9">
    <source>
        <dbReference type="Pfam" id="PF18967"/>
    </source>
</evidence>
<keyword evidence="4" id="KW-0547">Nucleotide-binding</keyword>
<evidence type="ECO:0000256" key="1">
    <source>
        <dbReference type="ARBA" id="ARBA00004236"/>
    </source>
</evidence>
<evidence type="ECO:0000256" key="6">
    <source>
        <dbReference type="ARBA" id="ARBA00023118"/>
    </source>
</evidence>
<dbReference type="AlphaFoldDB" id="A0A7W8E3M2"/>
<evidence type="ECO:0000256" key="8">
    <source>
        <dbReference type="SAM" id="Phobius"/>
    </source>
</evidence>
<comment type="subcellular location">
    <subcellularLocation>
        <location evidence="1">Cell membrane</location>
    </subcellularLocation>
</comment>
<dbReference type="Pfam" id="PF18967">
    <property type="entry name" value="PycTM"/>
    <property type="match status" value="1"/>
</dbReference>
<protein>
    <recommendedName>
        <fullName evidence="9">Pycsar effector protein domain-containing protein</fullName>
    </recommendedName>
</protein>
<organism evidence="10 11">
    <name type="scientific">Granulicella aggregans</name>
    <dbReference type="NCBI Taxonomy" id="474949"/>
    <lineage>
        <taxon>Bacteria</taxon>
        <taxon>Pseudomonadati</taxon>
        <taxon>Acidobacteriota</taxon>
        <taxon>Terriglobia</taxon>
        <taxon>Terriglobales</taxon>
        <taxon>Acidobacteriaceae</taxon>
        <taxon>Granulicella</taxon>
    </lineage>
</organism>
<dbReference type="Proteomes" id="UP000540989">
    <property type="component" value="Unassembled WGS sequence"/>
</dbReference>
<evidence type="ECO:0000256" key="3">
    <source>
        <dbReference type="ARBA" id="ARBA00022692"/>
    </source>
</evidence>
<gene>
    <name evidence="10" type="ORF">HDF16_002428</name>
</gene>
<evidence type="ECO:0000313" key="11">
    <source>
        <dbReference type="Proteomes" id="UP000540989"/>
    </source>
</evidence>
<keyword evidence="6" id="KW-0051">Antiviral defense</keyword>
<sequence length="193" mass="21606">MPAAASPEDPVIHHAEDFYNRIYFLYQIIEDTQETVRFLDTKAGFCVTLLSGMAAVSIQHPGSKPALHIVLFALFMAVEVCSILVCLRVIFPTVKPHINNGAPAKPRFYIAHNKAHHWVKHTLANPNDNILSESKISYFESLKQATDEDLMSSLADTVLTLAFIRQIKSDRLHAAMFCLITSVFLFAAIMLFS</sequence>
<keyword evidence="2" id="KW-1003">Cell membrane</keyword>
<name>A0A7W8E3M2_9BACT</name>
<dbReference type="RefSeq" id="WP_184216809.1">
    <property type="nucleotide sequence ID" value="NZ_JACHIP010000003.1"/>
</dbReference>
<evidence type="ECO:0000256" key="5">
    <source>
        <dbReference type="ARBA" id="ARBA00022989"/>
    </source>
</evidence>
<proteinExistence type="predicted"/>
<keyword evidence="7 8" id="KW-0472">Membrane</keyword>
<keyword evidence="5 8" id="KW-1133">Transmembrane helix</keyword>
<keyword evidence="3 8" id="KW-0812">Transmembrane</keyword>
<keyword evidence="11" id="KW-1185">Reference proteome</keyword>
<comment type="caution">
    <text evidence="10">The sequence shown here is derived from an EMBL/GenBank/DDBJ whole genome shotgun (WGS) entry which is preliminary data.</text>
</comment>
<feature type="transmembrane region" description="Helical" evidence="8">
    <location>
        <begin position="172"/>
        <end position="192"/>
    </location>
</feature>